<reference evidence="3 4" key="1">
    <citation type="submission" date="2020-08" db="EMBL/GenBank/DDBJ databases">
        <title>A Genomic Blueprint of the Chicken Gut Microbiome.</title>
        <authorList>
            <person name="Gilroy R."/>
            <person name="Ravi A."/>
            <person name="Getino M."/>
            <person name="Pursley I."/>
            <person name="Horton D.L."/>
            <person name="Alikhan N.-F."/>
            <person name="Baker D."/>
            <person name="Gharbi K."/>
            <person name="Hall N."/>
            <person name="Watson M."/>
            <person name="Adriaenssens E.M."/>
            <person name="Foster-Nyarko E."/>
            <person name="Jarju S."/>
            <person name="Secka A."/>
            <person name="Antonio M."/>
            <person name="Oren A."/>
            <person name="Chaudhuri R."/>
            <person name="La Ragione R.M."/>
            <person name="Hildebrand F."/>
            <person name="Pallen M.J."/>
        </authorList>
    </citation>
    <scope>NUCLEOTIDE SEQUENCE [LARGE SCALE GENOMIC DNA]</scope>
    <source>
        <strain evidence="3 4">Sa1CVN1</strain>
    </source>
</reference>
<dbReference type="InterPro" id="IPR013830">
    <property type="entry name" value="SGNH_hydro"/>
</dbReference>
<dbReference type="Pfam" id="PF17996">
    <property type="entry name" value="CE2_N"/>
    <property type="match status" value="1"/>
</dbReference>
<dbReference type="SUPFAM" id="SSF52266">
    <property type="entry name" value="SGNH hydrolase"/>
    <property type="match status" value="1"/>
</dbReference>
<evidence type="ECO:0000259" key="2">
    <source>
        <dbReference type="Pfam" id="PF17996"/>
    </source>
</evidence>
<dbReference type="RefSeq" id="WP_191763115.1">
    <property type="nucleotide sequence ID" value="NZ_JACSPP010000008.1"/>
</dbReference>
<dbReference type="GO" id="GO:0016787">
    <property type="term" value="F:hydrolase activity"/>
    <property type="evidence" value="ECO:0007669"/>
    <property type="project" value="UniProtKB-KW"/>
</dbReference>
<dbReference type="InterPro" id="IPR040794">
    <property type="entry name" value="CE2_N"/>
</dbReference>
<keyword evidence="4" id="KW-1185">Reference proteome</keyword>
<proteinExistence type="predicted"/>
<dbReference type="InterPro" id="IPR037461">
    <property type="entry name" value="CtCE2-like_dom"/>
</dbReference>
<sequence length="369" mass="41260">MKTHRRMIYALGWMIPAFFSGFSAFAGIPKGDETFVSADDARIVYMGRVSHRIPQAVTFTYPGVSIYADFEGTSLQMKAKPGSGDFMVEIDDGLPYRIGFTKNDSIVTLVEGLPEGTHRARIMYVLEGYELKPVFKGFYLDKGCTLAEAPALPERRIEFIGNSITCGYGVESDDRNDPFTYETENHFYTYAARTARALNAQHLVVARSGIGIYRNFGAPVSGSKDCLPAMYEQVMFTDPTELWDHSLYTPDVVCINLGTNDAGDGKYDFALLTDGYRKFVAHLRDIYPEAKLVLLSGSMLSGKPLADVKRAMDKVVAERKEAGDTEVYRFDMSPQTGSLGYGANWHPSMRQQQKMANELTAYLKELMNW</sequence>
<dbReference type="PANTHER" id="PTHR37834">
    <property type="entry name" value="GDSL-LIKE LIPASE/ACYLHYDROLASE DOMAIN PROTEIN (AFU_ORTHOLOGUE AFUA_2G00620)"/>
    <property type="match status" value="1"/>
</dbReference>
<evidence type="ECO:0000313" key="3">
    <source>
        <dbReference type="EMBL" id="MBD8039654.1"/>
    </source>
</evidence>
<dbReference type="Gene3D" id="2.60.120.260">
    <property type="entry name" value="Galactose-binding domain-like"/>
    <property type="match status" value="1"/>
</dbReference>
<name>A0ABR8Y6I7_9BACT</name>
<evidence type="ECO:0000313" key="4">
    <source>
        <dbReference type="Proteomes" id="UP000620874"/>
    </source>
</evidence>
<feature type="domain" description="SGNH hydrolase-type esterase" evidence="1">
    <location>
        <begin position="159"/>
        <end position="336"/>
    </location>
</feature>
<comment type="caution">
    <text evidence="3">The sequence shown here is derived from an EMBL/GenBank/DDBJ whole genome shotgun (WGS) entry which is preliminary data.</text>
</comment>
<dbReference type="EMBL" id="JACSPP010000008">
    <property type="protein sequence ID" value="MBD8039654.1"/>
    <property type="molecule type" value="Genomic_DNA"/>
</dbReference>
<dbReference type="Proteomes" id="UP000620874">
    <property type="component" value="Unassembled WGS sequence"/>
</dbReference>
<accession>A0ABR8Y6I7</accession>
<organism evidence="3 4">
    <name type="scientific">Phocaeicola intestinalis</name>
    <dbReference type="NCBI Taxonomy" id="2762212"/>
    <lineage>
        <taxon>Bacteria</taxon>
        <taxon>Pseudomonadati</taxon>
        <taxon>Bacteroidota</taxon>
        <taxon>Bacteroidia</taxon>
        <taxon>Bacteroidales</taxon>
        <taxon>Bacteroidaceae</taxon>
        <taxon>Phocaeicola</taxon>
    </lineage>
</organism>
<protein>
    <submittedName>
        <fullName evidence="3">SGNH/GDSL hydrolase family protein</fullName>
    </submittedName>
</protein>
<keyword evidence="3" id="KW-0378">Hydrolase</keyword>
<dbReference type="PANTHER" id="PTHR37834:SF2">
    <property type="entry name" value="ESTERASE, SGNH HYDROLASE-TYPE"/>
    <property type="match status" value="1"/>
</dbReference>
<dbReference type="Pfam" id="PF13472">
    <property type="entry name" value="Lipase_GDSL_2"/>
    <property type="match status" value="1"/>
</dbReference>
<dbReference type="InterPro" id="IPR036514">
    <property type="entry name" value="SGNH_hydro_sf"/>
</dbReference>
<dbReference type="CDD" id="cd01831">
    <property type="entry name" value="Endoglucanase_E_like"/>
    <property type="match status" value="1"/>
</dbReference>
<dbReference type="Gene3D" id="3.40.50.1110">
    <property type="entry name" value="SGNH hydrolase"/>
    <property type="match status" value="1"/>
</dbReference>
<evidence type="ECO:0000259" key="1">
    <source>
        <dbReference type="Pfam" id="PF13472"/>
    </source>
</evidence>
<feature type="domain" description="Carbohydrate esterase 2 N-terminal" evidence="2">
    <location>
        <begin position="45"/>
        <end position="150"/>
    </location>
</feature>
<dbReference type="InterPro" id="IPR052762">
    <property type="entry name" value="PCW_deacetylase/CE"/>
</dbReference>
<gene>
    <name evidence="3" type="ORF">H9625_04190</name>
</gene>